<evidence type="ECO:0000256" key="4">
    <source>
        <dbReference type="ARBA" id="ARBA00023002"/>
    </source>
</evidence>
<dbReference type="GO" id="GO:0005739">
    <property type="term" value="C:mitochondrion"/>
    <property type="evidence" value="ECO:0007669"/>
    <property type="project" value="TreeGrafter"/>
</dbReference>
<dbReference type="Gene3D" id="3.50.50.100">
    <property type="match status" value="1"/>
</dbReference>
<comment type="similarity">
    <text evidence="1">Belongs to the NADH dehydrogenase family.</text>
</comment>
<evidence type="ECO:0000256" key="1">
    <source>
        <dbReference type="ARBA" id="ARBA00005272"/>
    </source>
</evidence>
<gene>
    <name evidence="9" type="ORF">BD289DRAFT_478373</name>
</gene>
<reference evidence="9 10" key="1">
    <citation type="journal article" date="2018" name="Mycol. Prog.">
        <title>Coniella lustricola, a new species from submerged detritus.</title>
        <authorList>
            <person name="Raudabaugh D.B."/>
            <person name="Iturriaga T."/>
            <person name="Carver A."/>
            <person name="Mondo S."/>
            <person name="Pangilinan J."/>
            <person name="Lipzen A."/>
            <person name="He G."/>
            <person name="Amirebrahimi M."/>
            <person name="Grigoriev I.V."/>
            <person name="Miller A.N."/>
        </authorList>
    </citation>
    <scope>NUCLEOTIDE SEQUENCE [LARGE SCALE GENOMIC DNA]</scope>
    <source>
        <strain evidence="9 10">B22-T-1</strain>
    </source>
</reference>
<evidence type="ECO:0000256" key="2">
    <source>
        <dbReference type="ARBA" id="ARBA00022630"/>
    </source>
</evidence>
<dbReference type="Pfam" id="PF07992">
    <property type="entry name" value="Pyr_redox_2"/>
    <property type="match status" value="1"/>
</dbReference>
<dbReference type="PRINTS" id="PR00368">
    <property type="entry name" value="FADPNR"/>
</dbReference>
<proteinExistence type="inferred from homology"/>
<dbReference type="EMBL" id="KZ678373">
    <property type="protein sequence ID" value="PSS03896.1"/>
    <property type="molecule type" value="Genomic_DNA"/>
</dbReference>
<evidence type="ECO:0000259" key="8">
    <source>
        <dbReference type="Pfam" id="PF22366"/>
    </source>
</evidence>
<dbReference type="GO" id="GO:0003954">
    <property type="term" value="F:NADH dehydrogenase activity"/>
    <property type="evidence" value="ECO:0007669"/>
    <property type="project" value="InterPro"/>
</dbReference>
<dbReference type="InParanoid" id="A0A2T3ANF1"/>
<keyword evidence="2" id="KW-0285">Flavoprotein</keyword>
<protein>
    <submittedName>
        <fullName evidence="9">Pyridine nucleotide-disulfide oxidoreductase-domain-containing protein</fullName>
    </submittedName>
</protein>
<dbReference type="STRING" id="2025994.A0A2T3ANF1"/>
<dbReference type="AlphaFoldDB" id="A0A2T3ANF1"/>
<keyword evidence="10" id="KW-1185">Reference proteome</keyword>
<dbReference type="Proteomes" id="UP000241462">
    <property type="component" value="Unassembled WGS sequence"/>
</dbReference>
<evidence type="ECO:0000313" key="9">
    <source>
        <dbReference type="EMBL" id="PSS03896.1"/>
    </source>
</evidence>
<feature type="domain" description="FAD/NAD(P)-binding" evidence="7">
    <location>
        <begin position="8"/>
        <end position="315"/>
    </location>
</feature>
<dbReference type="OrthoDB" id="3244603at2759"/>
<keyword evidence="3" id="KW-0274">FAD</keyword>
<keyword evidence="5" id="KW-0520">NAD</keyword>
<dbReference type="InterPro" id="IPR023753">
    <property type="entry name" value="FAD/NAD-binding_dom"/>
</dbReference>
<feature type="region of interest" description="Disordered" evidence="6">
    <location>
        <begin position="97"/>
        <end position="131"/>
    </location>
</feature>
<dbReference type="InterPro" id="IPR054585">
    <property type="entry name" value="NDH2-like_C"/>
</dbReference>
<dbReference type="PANTHER" id="PTHR43706">
    <property type="entry name" value="NADH DEHYDROGENASE"/>
    <property type="match status" value="1"/>
</dbReference>
<keyword evidence="4" id="KW-0560">Oxidoreductase</keyword>
<accession>A0A2T3ANF1</accession>
<organism evidence="9 10">
    <name type="scientific">Coniella lustricola</name>
    <dbReference type="NCBI Taxonomy" id="2025994"/>
    <lineage>
        <taxon>Eukaryota</taxon>
        <taxon>Fungi</taxon>
        <taxon>Dikarya</taxon>
        <taxon>Ascomycota</taxon>
        <taxon>Pezizomycotina</taxon>
        <taxon>Sordariomycetes</taxon>
        <taxon>Sordariomycetidae</taxon>
        <taxon>Diaporthales</taxon>
        <taxon>Schizoparmaceae</taxon>
        <taxon>Coniella</taxon>
    </lineage>
</organism>
<dbReference type="PANTHER" id="PTHR43706:SF17">
    <property type="entry name" value="NADH DEHYDROGENASE (EUROFUNG)"/>
    <property type="match status" value="1"/>
</dbReference>
<dbReference type="SUPFAM" id="SSF51905">
    <property type="entry name" value="FAD/NAD(P)-binding domain"/>
    <property type="match status" value="1"/>
</dbReference>
<feature type="region of interest" description="Disordered" evidence="6">
    <location>
        <begin position="363"/>
        <end position="383"/>
    </location>
</feature>
<feature type="domain" description="External alternative NADH-ubiquinone oxidoreductase-like C-terminal" evidence="8">
    <location>
        <begin position="440"/>
        <end position="499"/>
    </location>
</feature>
<name>A0A2T3ANF1_9PEZI</name>
<evidence type="ECO:0000313" key="10">
    <source>
        <dbReference type="Proteomes" id="UP000241462"/>
    </source>
</evidence>
<evidence type="ECO:0000256" key="5">
    <source>
        <dbReference type="ARBA" id="ARBA00023027"/>
    </source>
</evidence>
<sequence>MTAAKKERVVILGSGWAGYAFARTLDPAKYERIIVSPRSYFVFTPLLASTAVGTLEFRTTLESVRRLGNVRFYQGWADDIDFDRKIVRVEENQADELSTRTILPPPTPTPKDSQGNVKLEDIPVEPPQKNKGPIDELQYDKLVVAVGAYSQTFGIEGVRQHANFLRDIGDARRIRLRVLSLFEQCTSHSMSDETRRKLLHFAIVGGGPTGVEYAAELHDLIHEDLAKLYPALIQHVNITVYDISPKILPMFDQALASYAMNVFKRQKISVKTNHSIQRIAQDTTTGGLRLKIKEYGDEEVGAGIVVWSTGLMQNPLVDKLIRKVVPGQATEGQKQGDFHLEKDHKTGGIIVDECLRARLVPTASEPFPSSETTPTETSPDQQPSQILPSVFVIGDCAVISSQPDLPKTAQVASQEAAYLAKALNKDANLSAAQPFKFRNLGTMTYLGNWKAIHQSSADHLKGWLAWVLWRTAYLTRSMSIKNKMLLPVYWFVSYVFGRDISRF</sequence>
<dbReference type="InterPro" id="IPR036188">
    <property type="entry name" value="FAD/NAD-bd_sf"/>
</dbReference>
<evidence type="ECO:0000259" key="7">
    <source>
        <dbReference type="Pfam" id="PF07992"/>
    </source>
</evidence>
<evidence type="ECO:0000256" key="3">
    <source>
        <dbReference type="ARBA" id="ARBA00022827"/>
    </source>
</evidence>
<dbReference type="Pfam" id="PF22366">
    <property type="entry name" value="NDH2_C"/>
    <property type="match status" value="1"/>
</dbReference>
<evidence type="ECO:0000256" key="6">
    <source>
        <dbReference type="SAM" id="MobiDB-lite"/>
    </source>
</evidence>
<dbReference type="InterPro" id="IPR045024">
    <property type="entry name" value="NDH-2"/>
</dbReference>